<organism evidence="2">
    <name type="scientific">Salinispirillum sp. LH 10-3-1</name>
    <dbReference type="NCBI Taxonomy" id="2952525"/>
    <lineage>
        <taxon>Bacteria</taxon>
        <taxon>Pseudomonadati</taxon>
        <taxon>Pseudomonadota</taxon>
        <taxon>Gammaproteobacteria</taxon>
        <taxon>Oceanospirillales</taxon>
        <taxon>Saccharospirillaceae</taxon>
        <taxon>Salinispirillum</taxon>
    </lineage>
</organism>
<dbReference type="InterPro" id="IPR002123">
    <property type="entry name" value="Plipid/glycerol_acylTrfase"/>
</dbReference>
<dbReference type="NCBIfam" id="NF010621">
    <property type="entry name" value="PRK14014.1"/>
    <property type="match status" value="1"/>
</dbReference>
<proteinExistence type="predicted"/>
<accession>A0AB38YJ92</accession>
<dbReference type="SUPFAM" id="SSF69593">
    <property type="entry name" value="Glycerol-3-phosphate (1)-acyltransferase"/>
    <property type="match status" value="1"/>
</dbReference>
<protein>
    <submittedName>
        <fullName evidence="2">Acyltransferase</fullName>
    </submittedName>
</protein>
<feature type="domain" description="Phospholipid/glycerol acyltransferase" evidence="1">
    <location>
        <begin position="85"/>
        <end position="227"/>
    </location>
</feature>
<sequence length="295" mass="34195">MKKQLAGILALLLMLIQTVIGMIPLMTIALLKLIVPIKSFRRSCTIAVMRIAETWAEVNKGIFALLTSTQWEVNCDIPLRKDTSYLIVCNHQSWVDIPALIQVLNRKVPFYKFFLKQELIWVPLLGLAWWALDYPFMKRYSKEQIARKPSLAGKDMEITRKACEKFRGLPVSVINFAEGTRFRQEKHDHQNSPYDQLLRPKAGGIAFALESLGTQLDAILDVTIVYPDGIPTFWDLMTNRIRRVVVDIQQIDIQPEWLTGGYQTNPEYRERFQQWVSDLWHEKDARIKHLQSAIN</sequence>
<evidence type="ECO:0000313" key="2">
    <source>
        <dbReference type="EMBL" id="WLD59173.1"/>
    </source>
</evidence>
<dbReference type="Pfam" id="PF01553">
    <property type="entry name" value="Acyltransferase"/>
    <property type="match status" value="1"/>
</dbReference>
<dbReference type="CDD" id="cd07990">
    <property type="entry name" value="LPLAT_LCLAT1-like"/>
    <property type="match status" value="1"/>
</dbReference>
<reference evidence="2" key="1">
    <citation type="submission" date="2022-07" db="EMBL/GenBank/DDBJ databases">
        <title>Complete genome sequence of Salinispirillum sp. LH10-3-1 capable of multiple carbohydrate inversion isolated from a soda lake.</title>
        <authorList>
            <person name="Liu J."/>
            <person name="Zhai Y."/>
            <person name="Zhang H."/>
            <person name="Yang H."/>
            <person name="Qu J."/>
            <person name="Li J."/>
        </authorList>
    </citation>
    <scope>NUCLEOTIDE SEQUENCE</scope>
    <source>
        <strain evidence="2">LH 10-3-1</strain>
    </source>
</reference>
<dbReference type="EMBL" id="CP101717">
    <property type="protein sequence ID" value="WLD59173.1"/>
    <property type="molecule type" value="Genomic_DNA"/>
</dbReference>
<dbReference type="AlphaFoldDB" id="A0AB38YJ92"/>
<keyword evidence="2" id="KW-0808">Transferase</keyword>
<dbReference type="PANTHER" id="PTHR10983">
    <property type="entry name" value="1-ACYLGLYCEROL-3-PHOSPHATE ACYLTRANSFERASE-RELATED"/>
    <property type="match status" value="1"/>
</dbReference>
<dbReference type="PANTHER" id="PTHR10983:SF16">
    <property type="entry name" value="LYSOCARDIOLIPIN ACYLTRANSFERASE 1"/>
    <property type="match status" value="1"/>
</dbReference>
<gene>
    <name evidence="2" type="ORF">NFC81_05135</name>
</gene>
<dbReference type="SMART" id="SM00563">
    <property type="entry name" value="PlsC"/>
    <property type="match status" value="1"/>
</dbReference>
<dbReference type="GO" id="GO:0016746">
    <property type="term" value="F:acyltransferase activity"/>
    <property type="evidence" value="ECO:0007669"/>
    <property type="project" value="UniProtKB-KW"/>
</dbReference>
<keyword evidence="2" id="KW-0012">Acyltransferase</keyword>
<name>A0AB38YJ92_9GAMM</name>
<dbReference type="RefSeq" id="WP_304996462.1">
    <property type="nucleotide sequence ID" value="NZ_CP101717.1"/>
</dbReference>
<evidence type="ECO:0000259" key="1">
    <source>
        <dbReference type="SMART" id="SM00563"/>
    </source>
</evidence>